<dbReference type="GO" id="GO:0005789">
    <property type="term" value="C:endoplasmic reticulum membrane"/>
    <property type="evidence" value="ECO:0007669"/>
    <property type="project" value="TreeGrafter"/>
</dbReference>
<dbReference type="STRING" id="6526.A0A2C9JPI1"/>
<feature type="transmembrane region" description="Helical" evidence="10">
    <location>
        <begin position="157"/>
        <end position="174"/>
    </location>
</feature>
<evidence type="ECO:0000256" key="8">
    <source>
        <dbReference type="ARBA" id="ARBA00023136"/>
    </source>
</evidence>
<comment type="caution">
    <text evidence="10">Lacks conserved residue(s) required for the propagation of feature annotation.</text>
</comment>
<name>A0A2C9JPI1_BIOGL</name>
<evidence type="ECO:0000256" key="3">
    <source>
        <dbReference type="ARBA" id="ARBA00022679"/>
    </source>
</evidence>
<dbReference type="AlphaFoldDB" id="A0A2C9JPI1"/>
<dbReference type="Proteomes" id="UP000076420">
    <property type="component" value="Unassembled WGS sequence"/>
</dbReference>
<evidence type="ECO:0000256" key="9">
    <source>
        <dbReference type="ARBA" id="ARBA00023160"/>
    </source>
</evidence>
<dbReference type="KEGG" id="bgt:106062435"/>
<evidence type="ECO:0000313" key="11">
    <source>
        <dbReference type="EnsemblMetazoa" id="BGLB005821-PB"/>
    </source>
</evidence>
<feature type="transmembrane region" description="Helical" evidence="10">
    <location>
        <begin position="126"/>
        <end position="145"/>
    </location>
</feature>
<feature type="transmembrane region" description="Helical" evidence="10">
    <location>
        <begin position="476"/>
        <end position="494"/>
    </location>
</feature>
<dbReference type="VEuPathDB" id="VectorBase:BGLB005821"/>
<keyword evidence="5 10" id="KW-0276">Fatty acid metabolism</keyword>
<evidence type="ECO:0000256" key="2">
    <source>
        <dbReference type="ARBA" id="ARBA00022516"/>
    </source>
</evidence>
<feature type="transmembrane region" description="Helical" evidence="10">
    <location>
        <begin position="78"/>
        <end position="100"/>
    </location>
</feature>
<organism evidence="11 12">
    <name type="scientific">Biomphalaria glabrata</name>
    <name type="common">Bloodfluke planorb</name>
    <name type="synonym">Freshwater snail</name>
    <dbReference type="NCBI Taxonomy" id="6526"/>
    <lineage>
        <taxon>Eukaryota</taxon>
        <taxon>Metazoa</taxon>
        <taxon>Spiralia</taxon>
        <taxon>Lophotrochozoa</taxon>
        <taxon>Mollusca</taxon>
        <taxon>Gastropoda</taxon>
        <taxon>Heterobranchia</taxon>
        <taxon>Euthyneura</taxon>
        <taxon>Panpulmonata</taxon>
        <taxon>Hygrophila</taxon>
        <taxon>Lymnaeoidea</taxon>
        <taxon>Planorbidae</taxon>
        <taxon>Biomphalaria</taxon>
    </lineage>
</organism>
<comment type="similarity">
    <text evidence="10">Belongs to the ELO family.</text>
</comment>
<protein>
    <recommendedName>
        <fullName evidence="10">Elongation of very long chain fatty acids protein</fullName>
        <ecNumber evidence="10">2.3.1.199</ecNumber>
    </recommendedName>
    <alternativeName>
        <fullName evidence="10">Very-long-chain 3-oxoacyl-CoA synthase</fullName>
    </alternativeName>
</protein>
<evidence type="ECO:0000256" key="7">
    <source>
        <dbReference type="ARBA" id="ARBA00023098"/>
    </source>
</evidence>
<evidence type="ECO:0000256" key="4">
    <source>
        <dbReference type="ARBA" id="ARBA00022692"/>
    </source>
</evidence>
<reference evidence="11" key="1">
    <citation type="submission" date="2020-05" db="UniProtKB">
        <authorList>
            <consortium name="EnsemblMetazoa"/>
        </authorList>
    </citation>
    <scope>IDENTIFICATION</scope>
    <source>
        <strain evidence="11">BB02</strain>
    </source>
</reference>
<evidence type="ECO:0000256" key="10">
    <source>
        <dbReference type="RuleBase" id="RU361115"/>
    </source>
</evidence>
<feature type="transmembrane region" description="Helical" evidence="10">
    <location>
        <begin position="306"/>
        <end position="329"/>
    </location>
</feature>
<feature type="transmembrane region" description="Helical" evidence="10">
    <location>
        <begin position="380"/>
        <end position="399"/>
    </location>
</feature>
<dbReference type="GO" id="GO:0030148">
    <property type="term" value="P:sphingolipid biosynthetic process"/>
    <property type="evidence" value="ECO:0007669"/>
    <property type="project" value="TreeGrafter"/>
</dbReference>
<feature type="transmembrane region" description="Helical" evidence="10">
    <location>
        <begin position="273"/>
        <end position="294"/>
    </location>
</feature>
<gene>
    <name evidence="11" type="primary">106062435</name>
</gene>
<dbReference type="InterPro" id="IPR030457">
    <property type="entry name" value="ELO_CS"/>
</dbReference>
<dbReference type="EnsemblMetazoa" id="BGLB005821-RB">
    <property type="protein sequence ID" value="BGLB005821-PB"/>
    <property type="gene ID" value="BGLB005821"/>
</dbReference>
<comment type="subcellular location">
    <subcellularLocation>
        <location evidence="1">Membrane</location>
        <topology evidence="1">Multi-pass membrane protein</topology>
    </subcellularLocation>
</comment>
<dbReference type="PANTHER" id="PTHR11157">
    <property type="entry name" value="FATTY ACID ACYL TRANSFERASE-RELATED"/>
    <property type="match status" value="1"/>
</dbReference>
<dbReference type="Pfam" id="PF01151">
    <property type="entry name" value="ELO"/>
    <property type="match status" value="2"/>
</dbReference>
<dbReference type="GO" id="GO:0042761">
    <property type="term" value="P:very long-chain fatty acid biosynthetic process"/>
    <property type="evidence" value="ECO:0007669"/>
    <property type="project" value="TreeGrafter"/>
</dbReference>
<keyword evidence="7 10" id="KW-0443">Lipid metabolism</keyword>
<evidence type="ECO:0000256" key="1">
    <source>
        <dbReference type="ARBA" id="ARBA00004141"/>
    </source>
</evidence>
<evidence type="ECO:0000256" key="6">
    <source>
        <dbReference type="ARBA" id="ARBA00022989"/>
    </source>
</evidence>
<keyword evidence="9 10" id="KW-0275">Fatty acid biosynthesis</keyword>
<keyword evidence="2 10" id="KW-0444">Lipid biosynthesis</keyword>
<dbReference type="VEuPathDB" id="VectorBase:BGLAX_051473"/>
<dbReference type="PANTHER" id="PTHR11157:SF126">
    <property type="entry name" value="ELONGATION OF VERY LONG CHAIN FATTY ACIDS PROTEIN"/>
    <property type="match status" value="1"/>
</dbReference>
<accession>A0A2C9JPI1</accession>
<evidence type="ECO:0000256" key="5">
    <source>
        <dbReference type="ARBA" id="ARBA00022832"/>
    </source>
</evidence>
<comment type="catalytic activity">
    <reaction evidence="10">
        <text>a very-long-chain acyl-CoA + malonyl-CoA + H(+) = a very-long-chain 3-oxoacyl-CoA + CO2 + CoA</text>
        <dbReference type="Rhea" id="RHEA:32727"/>
        <dbReference type="ChEBI" id="CHEBI:15378"/>
        <dbReference type="ChEBI" id="CHEBI:16526"/>
        <dbReference type="ChEBI" id="CHEBI:57287"/>
        <dbReference type="ChEBI" id="CHEBI:57384"/>
        <dbReference type="ChEBI" id="CHEBI:90725"/>
        <dbReference type="ChEBI" id="CHEBI:90736"/>
        <dbReference type="EC" id="2.3.1.199"/>
    </reaction>
</comment>
<dbReference type="InterPro" id="IPR002076">
    <property type="entry name" value="ELO_fam"/>
</dbReference>
<dbReference type="EC" id="2.3.1.199" evidence="10"/>
<dbReference type="GO" id="GO:0034625">
    <property type="term" value="P:fatty acid elongation, monounsaturated fatty acid"/>
    <property type="evidence" value="ECO:0007669"/>
    <property type="project" value="TreeGrafter"/>
</dbReference>
<feature type="transmembrane region" description="Helical" evidence="10">
    <location>
        <begin position="411"/>
        <end position="431"/>
    </location>
</feature>
<keyword evidence="4 10" id="KW-0812">Transmembrane</keyword>
<sequence>MEQSTSRSRVEKLVGAINEKYNLTSPDVFYGDPRVSDWPLMNNLTGVLSIVFLYLLMVKQGPAFMAKRSPMNVTHMLVVYNLALVILSLYMCIEMVILAVKSNQSILCHPVNTENTEIGLREAKVAWWYFFSKIVELLDTAFFIARKKNNQLSFLHIYHHSSMVVVCWYVAKYLPGGEKLYSGSFNCLVHVFMYTYYGLSAMGPHLHKYIWWKRYLTQFQIRSQSDHLKMETSTLRSRVENLFGYINEKYNLTPPDVFYGDPRVSDWPFMNNLTGILSIVFLYLLMVKLGPAFMAKRSPMNVTHLLVAYNFAMVIWSFCMCLELVIVLAKSNQSLLCRPVKTDIEIGLREARLGWWCFMSKIAELLDTVFFIVRKKNNQLSFLHVYHHSSMVLICWYFIKYLPGGEKLYNGGINSFVHVIMYTYYGLSAMGPHYQKYIWWKRYLTQFQICQFVCISLRCIGTFFYGPCGYPKWTNVGTLLYVFSNLLLFLNFYIKSYKSKSIQSSHSASKSTAKKSE</sequence>
<dbReference type="GO" id="GO:0019367">
    <property type="term" value="P:fatty acid elongation, saturated fatty acid"/>
    <property type="evidence" value="ECO:0007669"/>
    <property type="project" value="TreeGrafter"/>
</dbReference>
<feature type="transmembrane region" description="Helical" evidence="10">
    <location>
        <begin position="443"/>
        <end position="464"/>
    </location>
</feature>
<proteinExistence type="inferred from homology"/>
<dbReference type="PROSITE" id="PS01188">
    <property type="entry name" value="ELO"/>
    <property type="match status" value="1"/>
</dbReference>
<feature type="transmembrane region" description="Helical" evidence="10">
    <location>
        <begin position="40"/>
        <end position="57"/>
    </location>
</feature>
<dbReference type="GO" id="GO:0009922">
    <property type="term" value="F:fatty acid elongase activity"/>
    <property type="evidence" value="ECO:0007669"/>
    <property type="project" value="UniProtKB-EC"/>
</dbReference>
<keyword evidence="6 10" id="KW-1133">Transmembrane helix</keyword>
<evidence type="ECO:0000313" key="12">
    <source>
        <dbReference type="Proteomes" id="UP000076420"/>
    </source>
</evidence>
<dbReference type="VEuPathDB" id="VectorBase:BGLAX_037494"/>
<dbReference type="OrthoDB" id="434092at2759"/>
<keyword evidence="3 10" id="KW-0808">Transferase</keyword>
<keyword evidence="8 10" id="KW-0472">Membrane</keyword>
<dbReference type="GO" id="GO:0034626">
    <property type="term" value="P:fatty acid elongation, polyunsaturated fatty acid"/>
    <property type="evidence" value="ECO:0007669"/>
    <property type="project" value="TreeGrafter"/>
</dbReference>